<gene>
    <name evidence="16" type="primary">20196131</name>
    <name evidence="15" type="ORF">HELRODRAFT_130121</name>
</gene>
<keyword evidence="10 13" id="KW-0472">Membrane</keyword>
<dbReference type="EnsemblMetazoa" id="HelroT130121">
    <property type="protein sequence ID" value="HelroP130121"/>
    <property type="gene ID" value="HelroG130121"/>
</dbReference>
<dbReference type="EMBL" id="KB096742">
    <property type="protein sequence ID" value="ESO02180.1"/>
    <property type="molecule type" value="Genomic_DNA"/>
</dbReference>
<dbReference type="InParanoid" id="T1EHT1"/>
<evidence type="ECO:0000256" key="13">
    <source>
        <dbReference type="SAM" id="Phobius"/>
    </source>
</evidence>
<evidence type="ECO:0000256" key="1">
    <source>
        <dbReference type="ARBA" id="ARBA00004141"/>
    </source>
</evidence>
<organism evidence="16 17">
    <name type="scientific">Helobdella robusta</name>
    <name type="common">Californian leech</name>
    <dbReference type="NCBI Taxonomy" id="6412"/>
    <lineage>
        <taxon>Eukaryota</taxon>
        <taxon>Metazoa</taxon>
        <taxon>Spiralia</taxon>
        <taxon>Lophotrochozoa</taxon>
        <taxon>Annelida</taxon>
        <taxon>Clitellata</taxon>
        <taxon>Hirudinea</taxon>
        <taxon>Rhynchobdellida</taxon>
        <taxon>Glossiphoniidae</taxon>
        <taxon>Helobdella</taxon>
    </lineage>
</organism>
<keyword evidence="4 13" id="KW-0812">Transmembrane</keyword>
<evidence type="ECO:0000313" key="16">
    <source>
        <dbReference type="EnsemblMetazoa" id="HelroP130121"/>
    </source>
</evidence>
<reference evidence="17" key="1">
    <citation type="submission" date="2012-12" db="EMBL/GenBank/DDBJ databases">
        <authorList>
            <person name="Hellsten U."/>
            <person name="Grimwood J."/>
            <person name="Chapman J.A."/>
            <person name="Shapiro H."/>
            <person name="Aerts A."/>
            <person name="Otillar R.P."/>
            <person name="Terry A.Y."/>
            <person name="Boore J.L."/>
            <person name="Simakov O."/>
            <person name="Marletaz F."/>
            <person name="Cho S.-J."/>
            <person name="Edsinger-Gonzales E."/>
            <person name="Havlak P."/>
            <person name="Kuo D.-H."/>
            <person name="Larsson T."/>
            <person name="Lv J."/>
            <person name="Arendt D."/>
            <person name="Savage R."/>
            <person name="Osoegawa K."/>
            <person name="de Jong P."/>
            <person name="Lindberg D.R."/>
            <person name="Seaver E.C."/>
            <person name="Weisblat D.A."/>
            <person name="Putnam N.H."/>
            <person name="Grigoriev I.V."/>
            <person name="Rokhsar D.S."/>
        </authorList>
    </citation>
    <scope>NUCLEOTIDE SEQUENCE</scope>
</reference>
<reference evidence="16" key="3">
    <citation type="submission" date="2015-06" db="UniProtKB">
        <authorList>
            <consortium name="EnsemblMetazoa"/>
        </authorList>
    </citation>
    <scope>IDENTIFICATION</scope>
</reference>
<evidence type="ECO:0000256" key="5">
    <source>
        <dbReference type="ARBA" id="ARBA00022826"/>
    </source>
</evidence>
<dbReference type="FunFam" id="1.10.287.70:FF:000002">
    <property type="entry name" value="Potassium voltage-gated channel subfamily a member"/>
    <property type="match status" value="1"/>
</dbReference>
<keyword evidence="8 13" id="KW-1133">Transmembrane helix</keyword>
<protein>
    <recommendedName>
        <fullName evidence="14">BTB domain-containing protein</fullName>
    </recommendedName>
</protein>
<accession>T1EHT1</accession>
<dbReference type="PRINTS" id="PR01491">
    <property type="entry name" value="KVCHANNEL"/>
</dbReference>
<keyword evidence="2" id="KW-0813">Transport</keyword>
<dbReference type="GO" id="GO:0071805">
    <property type="term" value="P:potassium ion transmembrane transport"/>
    <property type="evidence" value="ECO:0000318"/>
    <property type="project" value="GO_Central"/>
</dbReference>
<evidence type="ECO:0000256" key="2">
    <source>
        <dbReference type="ARBA" id="ARBA00022448"/>
    </source>
</evidence>
<reference evidence="15 17" key="2">
    <citation type="journal article" date="2013" name="Nature">
        <title>Insights into bilaterian evolution from three spiralian genomes.</title>
        <authorList>
            <person name="Simakov O."/>
            <person name="Marletaz F."/>
            <person name="Cho S.J."/>
            <person name="Edsinger-Gonzales E."/>
            <person name="Havlak P."/>
            <person name="Hellsten U."/>
            <person name="Kuo D.H."/>
            <person name="Larsson T."/>
            <person name="Lv J."/>
            <person name="Arendt D."/>
            <person name="Savage R."/>
            <person name="Osoegawa K."/>
            <person name="de Jong P."/>
            <person name="Grimwood J."/>
            <person name="Chapman J.A."/>
            <person name="Shapiro H."/>
            <person name="Aerts A."/>
            <person name="Otillar R.P."/>
            <person name="Terry A.Y."/>
            <person name="Boore J.L."/>
            <person name="Grigoriev I.V."/>
            <person name="Lindberg D.R."/>
            <person name="Seaver E.C."/>
            <person name="Weisblat D.A."/>
            <person name="Putnam N.H."/>
            <person name="Rokhsar D.S."/>
        </authorList>
    </citation>
    <scope>NUCLEOTIDE SEQUENCE</scope>
</reference>
<feature type="transmembrane region" description="Helical" evidence="13">
    <location>
        <begin position="294"/>
        <end position="315"/>
    </location>
</feature>
<dbReference type="FunFam" id="1.20.120.350:FF:000028">
    <property type="entry name" value="Potassium voltage-gated channel subfamily a member"/>
    <property type="match status" value="1"/>
</dbReference>
<dbReference type="InterPro" id="IPR027359">
    <property type="entry name" value="Volt_channel_dom_sf"/>
</dbReference>
<dbReference type="OrthoDB" id="415460at2759"/>
<dbReference type="InterPro" id="IPR003972">
    <property type="entry name" value="K_chnl_volt-dep_Kv1"/>
</dbReference>
<proteinExistence type="predicted"/>
<evidence type="ECO:0000256" key="7">
    <source>
        <dbReference type="ARBA" id="ARBA00022958"/>
    </source>
</evidence>
<dbReference type="Pfam" id="PF02214">
    <property type="entry name" value="BTB_2"/>
    <property type="match status" value="1"/>
</dbReference>
<evidence type="ECO:0000256" key="3">
    <source>
        <dbReference type="ARBA" id="ARBA00022538"/>
    </source>
</evidence>
<name>T1EHT1_HELRO</name>
<dbReference type="InterPro" id="IPR000210">
    <property type="entry name" value="BTB/POZ_dom"/>
</dbReference>
<dbReference type="SMART" id="SM00225">
    <property type="entry name" value="BTB"/>
    <property type="match status" value="1"/>
</dbReference>
<dbReference type="GO" id="GO:0051260">
    <property type="term" value="P:protein homooligomerization"/>
    <property type="evidence" value="ECO:0007669"/>
    <property type="project" value="InterPro"/>
</dbReference>
<dbReference type="SUPFAM" id="SSF81324">
    <property type="entry name" value="Voltage-gated potassium channels"/>
    <property type="match status" value="1"/>
</dbReference>
<dbReference type="InterPro" id="IPR028325">
    <property type="entry name" value="VG_K_chnl"/>
</dbReference>
<dbReference type="PRINTS" id="PR01496">
    <property type="entry name" value="SHAKERCHANEL"/>
</dbReference>
<dbReference type="GO" id="GO:0005251">
    <property type="term" value="F:delayed rectifier potassium channel activity"/>
    <property type="evidence" value="ECO:0000318"/>
    <property type="project" value="GO_Central"/>
</dbReference>
<dbReference type="PRINTS" id="PR00169">
    <property type="entry name" value="KCHANNEL"/>
</dbReference>
<feature type="transmembrane region" description="Helical" evidence="13">
    <location>
        <begin position="222"/>
        <end position="243"/>
    </location>
</feature>
<dbReference type="RefSeq" id="XP_009019588.1">
    <property type="nucleotide sequence ID" value="XM_009021340.1"/>
</dbReference>
<dbReference type="Gene3D" id="1.10.287.70">
    <property type="match status" value="1"/>
</dbReference>
<evidence type="ECO:0000256" key="10">
    <source>
        <dbReference type="ARBA" id="ARBA00023136"/>
    </source>
</evidence>
<dbReference type="HOGENOM" id="CLU_011722_4_0_1"/>
<feature type="transmembrane region" description="Helical" evidence="13">
    <location>
        <begin position="132"/>
        <end position="156"/>
    </location>
</feature>
<dbReference type="Gene3D" id="1.20.120.350">
    <property type="entry name" value="Voltage-gated potassium channels. Chain C"/>
    <property type="match status" value="1"/>
</dbReference>
<keyword evidence="17" id="KW-1185">Reference proteome</keyword>
<dbReference type="InterPro" id="IPR003968">
    <property type="entry name" value="K_chnl_volt-dep_Kv"/>
</dbReference>
<keyword evidence="12" id="KW-0407">Ion channel</keyword>
<evidence type="ECO:0000256" key="8">
    <source>
        <dbReference type="ARBA" id="ARBA00022989"/>
    </source>
</evidence>
<evidence type="ECO:0000256" key="4">
    <source>
        <dbReference type="ARBA" id="ARBA00022692"/>
    </source>
</evidence>
<dbReference type="GO" id="GO:0016020">
    <property type="term" value="C:membrane"/>
    <property type="evidence" value="ECO:0000318"/>
    <property type="project" value="GO_Central"/>
</dbReference>
<dbReference type="Pfam" id="PF00520">
    <property type="entry name" value="Ion_trans"/>
    <property type="match status" value="1"/>
</dbReference>
<dbReference type="STRING" id="6412.T1EHT1"/>
<feature type="transmembrane region" description="Helical" evidence="13">
    <location>
        <begin position="330"/>
        <end position="346"/>
    </location>
</feature>
<feature type="transmembrane region" description="Helical" evidence="13">
    <location>
        <begin position="190"/>
        <end position="210"/>
    </location>
</feature>
<evidence type="ECO:0000259" key="14">
    <source>
        <dbReference type="SMART" id="SM00225"/>
    </source>
</evidence>
<dbReference type="Gene3D" id="3.30.710.10">
    <property type="entry name" value="Potassium Channel Kv1.1, Chain A"/>
    <property type="match status" value="1"/>
</dbReference>
<dbReference type="GO" id="GO:0001508">
    <property type="term" value="P:action potential"/>
    <property type="evidence" value="ECO:0000318"/>
    <property type="project" value="GO_Central"/>
</dbReference>
<keyword evidence="7" id="KW-0630">Potassium</keyword>
<keyword evidence="3" id="KW-0633">Potassium transport</keyword>
<dbReference type="InterPro" id="IPR005821">
    <property type="entry name" value="Ion_trans_dom"/>
</dbReference>
<evidence type="ECO:0000256" key="12">
    <source>
        <dbReference type="ARBA" id="ARBA00023303"/>
    </source>
</evidence>
<dbReference type="EMBL" id="AMQM01000813">
    <property type="status" value="NOT_ANNOTATED_CDS"/>
    <property type="molecule type" value="Genomic_DNA"/>
</dbReference>
<keyword evidence="11" id="KW-0325">Glycoprotein</keyword>
<dbReference type="Proteomes" id="UP000015101">
    <property type="component" value="Unassembled WGS sequence"/>
</dbReference>
<dbReference type="GeneID" id="20196131"/>
<dbReference type="PANTHER" id="PTHR11537:SF113">
    <property type="entry name" value="POTASSIUM VOLTAGE-GATED CHANNEL PROTEIN SHAKER"/>
    <property type="match status" value="1"/>
</dbReference>
<comment type="subcellular location">
    <subcellularLocation>
        <location evidence="1">Membrane</location>
        <topology evidence="1">Multi-pass membrane protein</topology>
    </subcellularLocation>
</comment>
<dbReference type="FunFam" id="3.30.710.10:FF:000053">
    <property type="entry name" value="potassium voltage-gated channel subfamily A member 4"/>
    <property type="match status" value="1"/>
</dbReference>
<dbReference type="eggNOG" id="KOG1545">
    <property type="taxonomic scope" value="Eukaryota"/>
</dbReference>
<evidence type="ECO:0000313" key="17">
    <source>
        <dbReference type="Proteomes" id="UP000015101"/>
    </source>
</evidence>
<evidence type="ECO:0000256" key="6">
    <source>
        <dbReference type="ARBA" id="ARBA00022882"/>
    </source>
</evidence>
<dbReference type="GO" id="GO:0008076">
    <property type="term" value="C:voltage-gated potassium channel complex"/>
    <property type="evidence" value="ECO:0000318"/>
    <property type="project" value="GO_Central"/>
</dbReference>
<dbReference type="InterPro" id="IPR011333">
    <property type="entry name" value="SKP1/BTB/POZ_sf"/>
</dbReference>
<evidence type="ECO:0000256" key="9">
    <source>
        <dbReference type="ARBA" id="ARBA00023065"/>
    </source>
</evidence>
<keyword evidence="5" id="KW-0631">Potassium channel</keyword>
<dbReference type="SUPFAM" id="SSF54695">
    <property type="entry name" value="POZ domain"/>
    <property type="match status" value="1"/>
</dbReference>
<dbReference type="AlphaFoldDB" id="T1EHT1"/>
<feature type="transmembrane region" description="Helical" evidence="13">
    <location>
        <begin position="358"/>
        <end position="379"/>
    </location>
</feature>
<keyword evidence="9" id="KW-0406">Ion transport</keyword>
<dbReference type="EMBL" id="AMQM01000812">
    <property type="status" value="NOT_ANNOTATED_CDS"/>
    <property type="molecule type" value="Genomic_DNA"/>
</dbReference>
<evidence type="ECO:0000313" key="15">
    <source>
        <dbReference type="EMBL" id="ESO02180.1"/>
    </source>
</evidence>
<dbReference type="InterPro" id="IPR003131">
    <property type="entry name" value="T1-type_BTB"/>
</dbReference>
<dbReference type="PANTHER" id="PTHR11537">
    <property type="entry name" value="VOLTAGE-GATED POTASSIUM CHANNEL"/>
    <property type="match status" value="1"/>
</dbReference>
<keyword evidence="6" id="KW-0851">Voltage-gated channel</keyword>
<feature type="domain" description="BTB" evidence="14">
    <location>
        <begin position="1"/>
        <end position="101"/>
    </location>
</feature>
<sequence length="395" mass="45716">DRVIINVSGLRFETHLSTLERFPKTLLGDEKKRKKYFDALNDEYFFDRNRPSFNAILYYYQSGGRLHRPSNVPTDVFTEEVRFYQLDSATLEKYYKDEGYEKPLPKPLPRNPLRRKLWLMFEYPDSSLEARFVALLSVTVIMLSIIIFCLETLPYFRPHKFSDNDETENATGNVTKPTAEDDMPKFTDKFFMIESVCIIYFIFELVCRFICCPNVMDFITDFMNVIDLIAIIPYLITLVTMLAKSSSSFGNQAMSFAVVRVIRLVRVFRIFKLSRYSKGLQILGQTIRSSSKELGMLIFFLLICVVIFSSAVYFAEMDIVNTDFRSIPEAFWWALVTMTTVGYGDMYPRVLLDTSGKLIGSMCAVVGVLINALPAPLIIPNFNYFRNSQTQRKNK</sequence>
<dbReference type="KEGG" id="hro:HELRODRAFT_130121"/>
<dbReference type="CTD" id="20196131"/>
<evidence type="ECO:0000256" key="11">
    <source>
        <dbReference type="ARBA" id="ARBA00023180"/>
    </source>
</evidence>